<evidence type="ECO:0000313" key="1">
    <source>
        <dbReference type="EMBL" id="CAH3161226.1"/>
    </source>
</evidence>
<proteinExistence type="predicted"/>
<name>A0ABN8QBF8_9CNID</name>
<comment type="caution">
    <text evidence="1">The sequence shown here is derived from an EMBL/GenBank/DDBJ whole genome shotgun (WGS) entry which is preliminary data.</text>
</comment>
<evidence type="ECO:0000313" key="2">
    <source>
        <dbReference type="Proteomes" id="UP001159427"/>
    </source>
</evidence>
<keyword evidence="2" id="KW-1185">Reference proteome</keyword>
<dbReference type="EMBL" id="CALNXI010001234">
    <property type="protein sequence ID" value="CAH3161226.1"/>
    <property type="molecule type" value="Genomic_DNA"/>
</dbReference>
<organism evidence="1 2">
    <name type="scientific">Porites evermanni</name>
    <dbReference type="NCBI Taxonomy" id="104178"/>
    <lineage>
        <taxon>Eukaryota</taxon>
        <taxon>Metazoa</taxon>
        <taxon>Cnidaria</taxon>
        <taxon>Anthozoa</taxon>
        <taxon>Hexacorallia</taxon>
        <taxon>Scleractinia</taxon>
        <taxon>Fungiina</taxon>
        <taxon>Poritidae</taxon>
        <taxon>Porites</taxon>
    </lineage>
</organism>
<gene>
    <name evidence="1" type="ORF">PEVE_00003860</name>
</gene>
<reference evidence="1 2" key="1">
    <citation type="submission" date="2022-05" db="EMBL/GenBank/DDBJ databases">
        <authorList>
            <consortium name="Genoscope - CEA"/>
            <person name="William W."/>
        </authorList>
    </citation>
    <scope>NUCLEOTIDE SEQUENCE [LARGE SCALE GENOMIC DNA]</scope>
</reference>
<protein>
    <submittedName>
        <fullName evidence="1">Uncharacterized protein</fullName>
    </submittedName>
</protein>
<sequence length="109" mass="12492">MDDLSEHIALLGQAKKQSKAPQDYHAQASPLTEAYMVHLLTVASNVIVFDKGKENPLITSLLNAREIKEFVCFFRANFPDKSFPPQLHVLEEYVIPFRSKWHFPLGFFS</sequence>
<accession>A0ABN8QBF8</accession>
<dbReference type="Proteomes" id="UP001159427">
    <property type="component" value="Unassembled WGS sequence"/>
</dbReference>